<feature type="domain" description="EAL" evidence="1">
    <location>
        <begin position="500"/>
        <end position="754"/>
    </location>
</feature>
<dbReference type="InterPro" id="IPR043128">
    <property type="entry name" value="Rev_trsase/Diguanyl_cyclase"/>
</dbReference>
<dbReference type="InterPro" id="IPR052155">
    <property type="entry name" value="Biofilm_reg_signaling"/>
</dbReference>
<dbReference type="PROSITE" id="PS50887">
    <property type="entry name" value="GGDEF"/>
    <property type="match status" value="1"/>
</dbReference>
<dbReference type="CDD" id="cd01949">
    <property type="entry name" value="GGDEF"/>
    <property type="match status" value="1"/>
</dbReference>
<name>A0ABS5CHU8_9BACL</name>
<dbReference type="Gene3D" id="3.30.450.20">
    <property type="entry name" value="PAS domain"/>
    <property type="match status" value="1"/>
</dbReference>
<dbReference type="SMART" id="SM00267">
    <property type="entry name" value="GGDEF"/>
    <property type="match status" value="1"/>
</dbReference>
<dbReference type="Pfam" id="PF00990">
    <property type="entry name" value="GGDEF"/>
    <property type="match status" value="1"/>
</dbReference>
<dbReference type="Gene3D" id="3.20.20.450">
    <property type="entry name" value="EAL domain"/>
    <property type="match status" value="1"/>
</dbReference>
<dbReference type="PANTHER" id="PTHR44757">
    <property type="entry name" value="DIGUANYLATE CYCLASE DGCP"/>
    <property type="match status" value="1"/>
</dbReference>
<dbReference type="SMART" id="SM00052">
    <property type="entry name" value="EAL"/>
    <property type="match status" value="1"/>
</dbReference>
<evidence type="ECO:0000259" key="1">
    <source>
        <dbReference type="PROSITE" id="PS50883"/>
    </source>
</evidence>
<reference evidence="3 4" key="1">
    <citation type="submission" date="2021-04" db="EMBL/GenBank/DDBJ databases">
        <title>Paenibacillus sp. DLE-14 whole genome sequence.</title>
        <authorList>
            <person name="Ham Y.J."/>
        </authorList>
    </citation>
    <scope>NUCLEOTIDE SEQUENCE [LARGE SCALE GENOMIC DNA]</scope>
    <source>
        <strain evidence="3 4">DLE-14</strain>
    </source>
</reference>
<organism evidence="3 4">
    <name type="scientific">Paenibacillus lignilyticus</name>
    <dbReference type="NCBI Taxonomy" id="1172615"/>
    <lineage>
        <taxon>Bacteria</taxon>
        <taxon>Bacillati</taxon>
        <taxon>Bacillota</taxon>
        <taxon>Bacilli</taxon>
        <taxon>Bacillales</taxon>
        <taxon>Paenibacillaceae</taxon>
        <taxon>Paenibacillus</taxon>
    </lineage>
</organism>
<dbReference type="RefSeq" id="WP_210661743.1">
    <property type="nucleotide sequence ID" value="NZ_JAGKSP010000010.1"/>
</dbReference>
<dbReference type="PROSITE" id="PS50883">
    <property type="entry name" value="EAL"/>
    <property type="match status" value="1"/>
</dbReference>
<dbReference type="InterPro" id="IPR001633">
    <property type="entry name" value="EAL_dom"/>
</dbReference>
<dbReference type="NCBIfam" id="TIGR00254">
    <property type="entry name" value="GGDEF"/>
    <property type="match status" value="1"/>
</dbReference>
<dbReference type="Gene3D" id="3.30.70.270">
    <property type="match status" value="1"/>
</dbReference>
<comment type="caution">
    <text evidence="3">The sequence shown here is derived from an EMBL/GenBank/DDBJ whole genome shotgun (WGS) entry which is preliminary data.</text>
</comment>
<dbReference type="InterPro" id="IPR000160">
    <property type="entry name" value="GGDEF_dom"/>
</dbReference>
<gene>
    <name evidence="3" type="ORF">I8J30_21950</name>
</gene>
<dbReference type="Pfam" id="PF00563">
    <property type="entry name" value="EAL"/>
    <property type="match status" value="1"/>
</dbReference>
<proteinExistence type="predicted"/>
<dbReference type="EMBL" id="JAGKSP010000010">
    <property type="protein sequence ID" value="MBP3965379.1"/>
    <property type="molecule type" value="Genomic_DNA"/>
</dbReference>
<dbReference type="SUPFAM" id="SSF55073">
    <property type="entry name" value="Nucleotide cyclase"/>
    <property type="match status" value="1"/>
</dbReference>
<accession>A0ABS5CHU8</accession>
<evidence type="ECO:0000259" key="2">
    <source>
        <dbReference type="PROSITE" id="PS50887"/>
    </source>
</evidence>
<dbReference type="Proteomes" id="UP000673394">
    <property type="component" value="Unassembled WGS sequence"/>
</dbReference>
<evidence type="ECO:0000313" key="3">
    <source>
        <dbReference type="EMBL" id="MBP3965379.1"/>
    </source>
</evidence>
<dbReference type="CDD" id="cd01948">
    <property type="entry name" value="EAL"/>
    <property type="match status" value="1"/>
</dbReference>
<feature type="domain" description="GGDEF" evidence="2">
    <location>
        <begin position="358"/>
        <end position="491"/>
    </location>
</feature>
<keyword evidence="4" id="KW-1185">Reference proteome</keyword>
<evidence type="ECO:0000313" key="4">
    <source>
        <dbReference type="Proteomes" id="UP000673394"/>
    </source>
</evidence>
<dbReference type="SUPFAM" id="SSF141868">
    <property type="entry name" value="EAL domain-like"/>
    <property type="match status" value="1"/>
</dbReference>
<protein>
    <submittedName>
        <fullName evidence="3">EAL domain-containing protein</fullName>
    </submittedName>
</protein>
<sequence length="761" mass="84963">MKANFKPFLFILLCSTLLVAGISFFSYSQSKSILKEKMTLSTQQMVMQSVDKLNLMLRSYEDLTYNFITDNVILSNLAEYSSDSSDQLDRYTAANAIKTTIAVRFFSKGEITAVHLLPQDSKLKAITTNPPDVPSIDYTHTDWYKQALAGGRTAWHETKSAGYMSGLSSFAISRSLTLSSGQRYLLMVEISTHILNDTLSERQLGDGGEIVLLDGSNRLLSPAHGATEGEVYSIPSLNLANIDKDASLSTIDTATVKVNGAKQLIVAGKLSVAYWKVEAVIPVSELVKDTSKIRNTTLASVITIAIVTYLLNYLYQRRRSDARIRYMAYHDHLTDLANRKLFNELLEKEIGVAKQHGQRFAVMFIDLDRLKIINDTFGHGAGDKLLVDISGKLKRQLDKAFTIARFGGDEFLVLMPQIGEYDEVEAVIYEISALIQQPIYYQDKELFVSASIGVSIYPLHGEDGQSLIKNADMAMYSVKESGRSSHRYYDAAMDKKSYGNLSLERDLRKALEREQLLLMYQPQFELATGRIAGVEALVRWRHHEHGLISPAEFIPIAEDSRLIIPIGEWILYTACKQNKAWQDAGLPAVQVSVNLSIHQFQSNGIIETVSCVLKRTGLEAQYLELEITESIAMQDVEKVILTLQGLSELGVKISIDDFGTGYSSLSYLKNFPIHRLKVDKSFLDDMIENPKERAIVGAIIVMSHSLNLSVTAEGVETMEQVKLLSELNCDDVQGYIFSRPLSPEDCASRLVENVSYAGRRP</sequence>
<dbReference type="InterPro" id="IPR029787">
    <property type="entry name" value="Nucleotide_cyclase"/>
</dbReference>
<dbReference type="PANTHER" id="PTHR44757:SF2">
    <property type="entry name" value="BIOFILM ARCHITECTURE MAINTENANCE PROTEIN MBAA"/>
    <property type="match status" value="1"/>
</dbReference>
<dbReference type="InterPro" id="IPR035919">
    <property type="entry name" value="EAL_sf"/>
</dbReference>